<accession>Q8BTA6</accession>
<feature type="compositionally biased region" description="Polar residues" evidence="1">
    <location>
        <begin position="45"/>
        <end position="55"/>
    </location>
</feature>
<reference evidence="2" key="8">
    <citation type="journal article" date="2005" name="Science">
        <title>Antisense Transcription in the Mammalian Transcriptome.</title>
        <authorList>
            <consortium name="RIKEN Genome Exploration Research Group and Genome Science Group (Genome Network Project Core Group) and the FANTOM Consortium"/>
        </authorList>
    </citation>
    <scope>NUCLEOTIDE SEQUENCE</scope>
    <source>
        <strain evidence="2">C57BL/6J</strain>
        <tissue evidence="2">Whole body</tissue>
    </source>
</reference>
<reference evidence="2" key="4">
    <citation type="submission" date="2000-07" db="EMBL/GenBank/DDBJ databases">
        <authorList>
            <person name="Adachi J."/>
            <person name="Aizawa K."/>
            <person name="Akahira S."/>
            <person name="Akimura T."/>
            <person name="Arai A."/>
            <person name="Aono H."/>
            <person name="Arakawa T."/>
            <person name="Bono H."/>
            <person name="Carninci P."/>
            <person name="Fukuda S."/>
            <person name="Fukunishi Y."/>
            <person name="Furuno M."/>
            <person name="Hanagaki T."/>
            <person name="Hara A."/>
            <person name="Hayatsu N."/>
            <person name="Hiramoto K."/>
            <person name="Hiraoka T."/>
            <person name="Hori F."/>
            <person name="Imotani K."/>
            <person name="Ishii Y."/>
            <person name="Itoh M."/>
            <person name="Izawa M."/>
            <person name="Kasukawa T."/>
            <person name="Kato H."/>
            <person name="Kawai J."/>
            <person name="Kojima Y."/>
            <person name="Konno H."/>
            <person name="Kouda M."/>
            <person name="Koya S."/>
            <person name="Kurihara C."/>
            <person name="Matsuyama T."/>
            <person name="Miyazaki A."/>
            <person name="Nishi K."/>
            <person name="Nomura K."/>
            <person name="Numazaki R."/>
            <person name="Ohno M."/>
            <person name="Okazaki Y."/>
            <person name="Okido T."/>
            <person name="Owa C."/>
            <person name="Saito H."/>
            <person name="Saito R."/>
            <person name="Sakai C."/>
            <person name="Sakai K."/>
            <person name="Sano H."/>
            <person name="Sasaki D."/>
            <person name="Shibata K."/>
            <person name="Shibata Y."/>
            <person name="Shinagawa A."/>
            <person name="Shiraki T."/>
            <person name="Sogabe Y."/>
            <person name="Suzuki H."/>
            <person name="Tagami M."/>
            <person name="Tagawa A."/>
            <person name="Takahashi F."/>
            <person name="Tanaka T."/>
            <person name="Tejima Y."/>
            <person name="Toya T."/>
            <person name="Yamamura T."/>
            <person name="Yasunishi A."/>
            <person name="Yoshida K."/>
            <person name="Yoshino M."/>
            <person name="Muramatsu M."/>
            <person name="Hayashizaki Y."/>
        </authorList>
    </citation>
    <scope>NUCLEOTIDE SEQUENCE</scope>
    <source>
        <strain evidence="2">C57BL/6J</strain>
        <tissue evidence="2">Whole body</tissue>
    </source>
</reference>
<feature type="region of interest" description="Disordered" evidence="1">
    <location>
        <begin position="117"/>
        <end position="147"/>
    </location>
</feature>
<reference evidence="2" key="5">
    <citation type="journal article" date="2001" name="Nature">
        <title>Functional annotation of a full-length mouse cDNA collection.</title>
        <authorList>
            <consortium name="The RIKEN Genome Exploration Research Group Phase II Team and the FANTOM Consortium"/>
        </authorList>
    </citation>
    <scope>NUCLEOTIDE SEQUENCE</scope>
    <source>
        <strain evidence="2">C57BL/6J</strain>
        <tissue evidence="2">Whole body</tissue>
    </source>
</reference>
<dbReference type="AlphaFoldDB" id="Q8BTA6"/>
<evidence type="ECO:0000313" key="3">
    <source>
        <dbReference type="MGI" id="MGI:1919739"/>
    </source>
</evidence>
<reference evidence="2" key="7">
    <citation type="journal article" date="2005" name="Science">
        <title>The Transcriptional Landscape of the Mammalian Genome.</title>
        <authorList>
            <consortium name="The FANTOM Consortium"/>
            <consortium name="Riken Genome Exploration Research Group and Genome Science Group (Genome Network Project Core Group)"/>
        </authorList>
    </citation>
    <scope>NUCLEOTIDE SEQUENCE</scope>
    <source>
        <strain evidence="2">C57BL/6J</strain>
        <tissue evidence="2">Whole body</tissue>
    </source>
</reference>
<protein>
    <submittedName>
        <fullName evidence="2">Uncharacterized protein</fullName>
    </submittedName>
</protein>
<feature type="region of interest" description="Disordered" evidence="1">
    <location>
        <begin position="34"/>
        <end position="56"/>
    </location>
</feature>
<evidence type="ECO:0000313" key="2">
    <source>
        <dbReference type="EMBL" id="BAC25348.1"/>
    </source>
</evidence>
<proteinExistence type="evidence at transcript level"/>
<feature type="compositionally biased region" description="Gly residues" evidence="1">
    <location>
        <begin position="137"/>
        <end position="147"/>
    </location>
</feature>
<reference evidence="2" key="3">
    <citation type="journal article" date="2000" name="Genome Res.">
        <title>RIKEN integrated sequence analysis (RISA) system--384-format sequencing pipeline with 384 multicapillary sequencer.</title>
        <authorList>
            <person name="Shibata K."/>
            <person name="Itoh M."/>
            <person name="Aizawa K."/>
            <person name="Nagaoka S."/>
            <person name="Sasaki N."/>
            <person name="Carninci P."/>
            <person name="Konno H."/>
            <person name="Akiyama J."/>
            <person name="Nishi K."/>
            <person name="Kitsunai T."/>
            <person name="Tashiro H."/>
            <person name="Itoh M."/>
            <person name="Sumi N."/>
            <person name="Ishii Y."/>
            <person name="Nakamura S."/>
            <person name="Hazama M."/>
            <person name="Nishine T."/>
            <person name="Harada A."/>
            <person name="Yamamoto R."/>
            <person name="Matsumoto H."/>
            <person name="Sakaguchi S."/>
            <person name="Ikegami T."/>
            <person name="Kashiwagi K."/>
            <person name="Fujiwake S."/>
            <person name="Inoue K."/>
            <person name="Togawa Y."/>
            <person name="Izawa M."/>
            <person name="Ohara E."/>
            <person name="Watahiki M."/>
            <person name="Yoneda Y."/>
            <person name="Ishikawa T."/>
            <person name="Ozawa K."/>
            <person name="Tanaka T."/>
            <person name="Matsuura S."/>
            <person name="Kawai J."/>
            <person name="Okazaki Y."/>
            <person name="Muramatsu M."/>
            <person name="Inoue Y."/>
            <person name="Kira A."/>
            <person name="Hayashizaki Y."/>
        </authorList>
    </citation>
    <scope>NUCLEOTIDE SEQUENCE</scope>
    <source>
        <strain evidence="2">C57BL/6J</strain>
        <tissue evidence="2">Whole body</tissue>
    </source>
</reference>
<gene>
    <name evidence="3" type="primary">2610301H18Rik</name>
</gene>
<organism evidence="2">
    <name type="scientific">Mus musculus</name>
    <name type="common">Mouse</name>
    <dbReference type="NCBI Taxonomy" id="10090"/>
    <lineage>
        <taxon>Eukaryota</taxon>
        <taxon>Metazoa</taxon>
        <taxon>Chordata</taxon>
        <taxon>Craniata</taxon>
        <taxon>Vertebrata</taxon>
        <taxon>Euteleostomi</taxon>
        <taxon>Mammalia</taxon>
        <taxon>Eutheria</taxon>
        <taxon>Euarchontoglires</taxon>
        <taxon>Glires</taxon>
        <taxon>Rodentia</taxon>
        <taxon>Myomorpha</taxon>
        <taxon>Muroidea</taxon>
        <taxon>Muridae</taxon>
        <taxon>Murinae</taxon>
        <taxon>Mus</taxon>
        <taxon>Mus</taxon>
    </lineage>
</organism>
<sequence>EAVVAADGREVIQGFGRASLVQVQFLAQGLQRLPGRGDRPAPSAWGSSSNISPSGPTGGATGFGVFFSLPASYPQPPATKRAKIAFLSSPSLHRLPPLFFSKSPFLLWSPQQPVSRNGIRRWTSDSNGDLARALGGQLRGSGPRGRT</sequence>
<dbReference type="MGI" id="MGI:1919739">
    <property type="gene designation" value="2610301H18Rik"/>
</dbReference>
<dbReference type="AGR" id="MGI:1919739"/>
<dbReference type="EMBL" id="AK011956">
    <property type="protein sequence ID" value="BAC25348.1"/>
    <property type="molecule type" value="mRNA"/>
</dbReference>
<reference evidence="2" key="2">
    <citation type="journal article" date="2000" name="Genome Res.">
        <title>Normalization and subtraction of cap-trapper-selected cDNAs to prepare full-length cDNA libraries for rapid discovery of new genes.</title>
        <authorList>
            <person name="Carninci P."/>
            <person name="Shibata Y."/>
            <person name="Hayatsu N."/>
            <person name="Sugahara Y."/>
            <person name="Shibata K."/>
            <person name="Itoh M."/>
            <person name="Konno H."/>
            <person name="Okazaki Y."/>
            <person name="Muramatsu M."/>
            <person name="Hayashizaki Y."/>
        </authorList>
    </citation>
    <scope>NUCLEOTIDE SEQUENCE</scope>
    <source>
        <strain evidence="2">C57BL/6J</strain>
        <tissue evidence="2">Whole body</tissue>
    </source>
</reference>
<name>Q8BTA6_MOUSE</name>
<reference evidence="2" key="1">
    <citation type="journal article" date="1999" name="Methods Enzymol.">
        <title>High-efficiency full-length cDNA cloning.</title>
        <authorList>
            <person name="Carninci P."/>
            <person name="Hayashizaki Y."/>
        </authorList>
    </citation>
    <scope>NUCLEOTIDE SEQUENCE</scope>
    <source>
        <strain evidence="2">C57BL/6J</strain>
        <tissue evidence="2">Whole body</tissue>
    </source>
</reference>
<evidence type="ECO:0000256" key="1">
    <source>
        <dbReference type="SAM" id="MobiDB-lite"/>
    </source>
</evidence>
<feature type="non-terminal residue" evidence="2">
    <location>
        <position position="1"/>
    </location>
</feature>
<reference evidence="2" key="6">
    <citation type="journal article" date="2002" name="Nature">
        <title>Analysis of the mouse transcriptome based on functional annotation of 60,770 full-length cDNAs.</title>
        <authorList>
            <consortium name="The FANTOM Consortium and the RIKEN Genome Exploration Research Group Phase I and II Team"/>
        </authorList>
    </citation>
    <scope>NUCLEOTIDE SEQUENCE</scope>
    <source>
        <strain evidence="2">C57BL/6J</strain>
        <tissue evidence="2">Whole body</tissue>
    </source>
</reference>